<dbReference type="GO" id="GO:0008168">
    <property type="term" value="F:methyltransferase activity"/>
    <property type="evidence" value="ECO:0007669"/>
    <property type="project" value="UniProtKB-KW"/>
</dbReference>
<dbReference type="Gene3D" id="3.40.50.150">
    <property type="entry name" value="Vaccinia Virus protein VP39"/>
    <property type="match status" value="1"/>
</dbReference>
<dbReference type="Proteomes" id="UP000484255">
    <property type="component" value="Unassembled WGS sequence"/>
</dbReference>
<dbReference type="AlphaFoldDB" id="A0A7C9TI51"/>
<dbReference type="PANTHER" id="PTHR43591">
    <property type="entry name" value="METHYLTRANSFERASE"/>
    <property type="match status" value="1"/>
</dbReference>
<dbReference type="CDD" id="cd02440">
    <property type="entry name" value="AdoMet_MTases"/>
    <property type="match status" value="1"/>
</dbReference>
<gene>
    <name evidence="2" type="ORF">G3A44_00085</name>
</gene>
<comment type="caution">
    <text evidence="2">The sequence shown here is derived from an EMBL/GenBank/DDBJ whole genome shotgun (WGS) entry which is preliminary data.</text>
</comment>
<proteinExistence type="predicted"/>
<dbReference type="InterPro" id="IPR029063">
    <property type="entry name" value="SAM-dependent_MTases_sf"/>
</dbReference>
<evidence type="ECO:0000313" key="2">
    <source>
        <dbReference type="EMBL" id="NDY89585.1"/>
    </source>
</evidence>
<feature type="domain" description="Methyltransferase" evidence="1">
    <location>
        <begin position="65"/>
        <end position="161"/>
    </location>
</feature>
<dbReference type="InterPro" id="IPR041698">
    <property type="entry name" value="Methyltransf_25"/>
</dbReference>
<keyword evidence="3" id="KW-1185">Reference proteome</keyword>
<dbReference type="RefSeq" id="WP_163455452.1">
    <property type="nucleotide sequence ID" value="NZ_JAAGOH010000001.1"/>
</dbReference>
<sequence>MSPPTLPALERFLADFHDRAPGGTPRAFAGLPVAPVAGGTGHADTYDALLDALCTAWPQLPPGPVLDLACGDGHLLARLQERLDPGTAAGRLLLGADLSRGELQAARAGLAGDVGLTQARAQQLPWADGSLAAVISHMALMLMSPPEAVVAELARVLAPGGRLLALLPLAPAPGEPPPPVYQALAAALQAAPRATPWAEVRFEGRRWRDPQTLTPMLAPAFDALHFTPLRAHSRWTPEATWDWLTGMYDLHLHPRAEAPGARARWLLGIAPHLDANGLLPLAHHFLLVSARARPFAELT</sequence>
<accession>A0A7C9TI51</accession>
<evidence type="ECO:0000313" key="3">
    <source>
        <dbReference type="Proteomes" id="UP000484255"/>
    </source>
</evidence>
<organism evidence="2 3">
    <name type="scientific">Ideonella livida</name>
    <dbReference type="NCBI Taxonomy" id="2707176"/>
    <lineage>
        <taxon>Bacteria</taxon>
        <taxon>Pseudomonadati</taxon>
        <taxon>Pseudomonadota</taxon>
        <taxon>Betaproteobacteria</taxon>
        <taxon>Burkholderiales</taxon>
        <taxon>Sphaerotilaceae</taxon>
        <taxon>Ideonella</taxon>
    </lineage>
</organism>
<dbReference type="Pfam" id="PF13649">
    <property type="entry name" value="Methyltransf_25"/>
    <property type="match status" value="1"/>
</dbReference>
<dbReference type="SUPFAM" id="SSF53335">
    <property type="entry name" value="S-adenosyl-L-methionine-dependent methyltransferases"/>
    <property type="match status" value="1"/>
</dbReference>
<dbReference type="PANTHER" id="PTHR43591:SF24">
    <property type="entry name" value="2-METHOXY-6-POLYPRENYL-1,4-BENZOQUINOL METHYLASE, MITOCHONDRIAL"/>
    <property type="match status" value="1"/>
</dbReference>
<reference evidence="2 3" key="1">
    <citation type="submission" date="2020-02" db="EMBL/GenBank/DDBJ databases">
        <title>Ideonella bacterium strain TBM-1.</title>
        <authorList>
            <person name="Chen W.-M."/>
        </authorList>
    </citation>
    <scope>NUCLEOTIDE SEQUENCE [LARGE SCALE GENOMIC DNA]</scope>
    <source>
        <strain evidence="2 3">TBM-1</strain>
    </source>
</reference>
<dbReference type="GO" id="GO:0032259">
    <property type="term" value="P:methylation"/>
    <property type="evidence" value="ECO:0007669"/>
    <property type="project" value="UniProtKB-KW"/>
</dbReference>
<dbReference type="EMBL" id="JAAGOH010000001">
    <property type="protein sequence ID" value="NDY89585.1"/>
    <property type="molecule type" value="Genomic_DNA"/>
</dbReference>
<keyword evidence="2" id="KW-0489">Methyltransferase</keyword>
<protein>
    <submittedName>
        <fullName evidence="2">Class I SAM-dependent methyltransferase</fullName>
    </submittedName>
</protein>
<keyword evidence="2" id="KW-0808">Transferase</keyword>
<evidence type="ECO:0000259" key="1">
    <source>
        <dbReference type="Pfam" id="PF13649"/>
    </source>
</evidence>
<name>A0A7C9TI51_9BURK</name>